<dbReference type="Pfam" id="PF00291">
    <property type="entry name" value="PALP"/>
    <property type="match status" value="1"/>
</dbReference>
<evidence type="ECO:0000256" key="1">
    <source>
        <dbReference type="ARBA" id="ARBA00001933"/>
    </source>
</evidence>
<dbReference type="InterPro" id="IPR001926">
    <property type="entry name" value="TrpB-like_PALP"/>
</dbReference>
<dbReference type="Gene3D" id="3.40.50.1100">
    <property type="match status" value="2"/>
</dbReference>
<proteinExistence type="inferred from homology"/>
<comment type="cofactor">
    <cofactor evidence="1">
        <name>pyridoxal 5'-phosphate</name>
        <dbReference type="ChEBI" id="CHEBI:597326"/>
    </cofactor>
</comment>
<keyword evidence="3" id="KW-0663">Pyridoxal phosphate</keyword>
<sequence>MTTLTPPELAAALERLPRFPLAATPTPLEELPRLAGELNVPRLLVKRDDLTGLAFGGNKVRMLEYFVGDALAQGCDVFVGGGGAAQSNHARLCAAAARRAGLDPVIVMRTGTESAGDATGNRLVTELLGAEIRWLDKDPEMRDRFAASTFMDELAAELEAAGRRPYVLYSSVHALGIAAYLWCALELAAQLDALGIEKATVVATSEGSVTAALLLGARLLGRDWQVRGVSCRPFAEDDAERLPHQLTELAEQAAELIGVKGPLTAADFDLVDEGAPAYGTASEETWHVISQCARTDALLLDPVYTGKGMTGLVRMIRTGQVPDGRTPVFVHTGGLPALFARRGTR</sequence>
<evidence type="ECO:0000313" key="5">
    <source>
        <dbReference type="EMBL" id="MFC3763653.1"/>
    </source>
</evidence>
<comment type="similarity">
    <text evidence="2">Belongs to the ACC deaminase/D-cysteine desulfhydrase family.</text>
</comment>
<dbReference type="InterPro" id="IPR027278">
    <property type="entry name" value="ACCD_DCysDesulf"/>
</dbReference>
<feature type="domain" description="Tryptophan synthase beta chain-like PALP" evidence="4">
    <location>
        <begin position="22"/>
        <end position="333"/>
    </location>
</feature>
<dbReference type="Proteomes" id="UP001595699">
    <property type="component" value="Unassembled WGS sequence"/>
</dbReference>
<evidence type="ECO:0000256" key="3">
    <source>
        <dbReference type="ARBA" id="ARBA00022898"/>
    </source>
</evidence>
<protein>
    <submittedName>
        <fullName evidence="5">Pyridoxal-phosphate dependent enzyme</fullName>
    </submittedName>
</protein>
<keyword evidence="6" id="KW-1185">Reference proteome</keyword>
<accession>A0ABV7YFM0</accession>
<dbReference type="PIRSF" id="PIRSF006278">
    <property type="entry name" value="ACCD_DCysDesulf"/>
    <property type="match status" value="1"/>
</dbReference>
<dbReference type="PANTHER" id="PTHR43780">
    <property type="entry name" value="1-AMINOCYCLOPROPANE-1-CARBOXYLATE DEAMINASE-RELATED"/>
    <property type="match status" value="1"/>
</dbReference>
<evidence type="ECO:0000259" key="4">
    <source>
        <dbReference type="Pfam" id="PF00291"/>
    </source>
</evidence>
<gene>
    <name evidence="5" type="ORF">ACFOUW_22640</name>
</gene>
<dbReference type="PANTHER" id="PTHR43780:SF2">
    <property type="entry name" value="1-AMINOCYCLOPROPANE-1-CARBOXYLATE DEAMINASE-RELATED"/>
    <property type="match status" value="1"/>
</dbReference>
<reference evidence="6" key="1">
    <citation type="journal article" date="2019" name="Int. J. Syst. Evol. Microbiol.">
        <title>The Global Catalogue of Microorganisms (GCM) 10K type strain sequencing project: providing services to taxonomists for standard genome sequencing and annotation.</title>
        <authorList>
            <consortium name="The Broad Institute Genomics Platform"/>
            <consortium name="The Broad Institute Genome Sequencing Center for Infectious Disease"/>
            <person name="Wu L."/>
            <person name="Ma J."/>
        </authorList>
    </citation>
    <scope>NUCLEOTIDE SEQUENCE [LARGE SCALE GENOMIC DNA]</scope>
    <source>
        <strain evidence="6">CGMCC 4.7241</strain>
    </source>
</reference>
<comment type="caution">
    <text evidence="5">The sequence shown here is derived from an EMBL/GenBank/DDBJ whole genome shotgun (WGS) entry which is preliminary data.</text>
</comment>
<dbReference type="InterPro" id="IPR036052">
    <property type="entry name" value="TrpB-like_PALP_sf"/>
</dbReference>
<organism evidence="5 6">
    <name type="scientific">Tenggerimyces flavus</name>
    <dbReference type="NCBI Taxonomy" id="1708749"/>
    <lineage>
        <taxon>Bacteria</taxon>
        <taxon>Bacillati</taxon>
        <taxon>Actinomycetota</taxon>
        <taxon>Actinomycetes</taxon>
        <taxon>Propionibacteriales</taxon>
        <taxon>Nocardioidaceae</taxon>
        <taxon>Tenggerimyces</taxon>
    </lineage>
</organism>
<dbReference type="RefSeq" id="WP_205118529.1">
    <property type="nucleotide sequence ID" value="NZ_JAFBCM010000001.1"/>
</dbReference>
<dbReference type="EMBL" id="JBHRZH010000020">
    <property type="protein sequence ID" value="MFC3763653.1"/>
    <property type="molecule type" value="Genomic_DNA"/>
</dbReference>
<evidence type="ECO:0000256" key="2">
    <source>
        <dbReference type="ARBA" id="ARBA00008639"/>
    </source>
</evidence>
<dbReference type="SUPFAM" id="SSF53686">
    <property type="entry name" value="Tryptophan synthase beta subunit-like PLP-dependent enzymes"/>
    <property type="match status" value="1"/>
</dbReference>
<name>A0ABV7YFM0_9ACTN</name>
<evidence type="ECO:0000313" key="6">
    <source>
        <dbReference type="Proteomes" id="UP001595699"/>
    </source>
</evidence>